<sequence>MDVKGVPGGFDDHSRFEVMDEKIKSEVTNSPHLQPSDHPRLASKSPSHPIPTTETSEPSPMAATGPVKKKGTAVVKKKGPKRPNGNDRARTKKAKTDSSGPASAEASADEESDNGPYCICRGPDGHRWMICCEKCEDWFHGECINIDKSIGEALIEKFICPNCSDDNQSTIYKRTCALGGCRKAARLAQESVFCSNEHAQTWWERLVAKLPKPGAKSGLSDQLTQDEFMALLGSGLSGFDEQGKWRLAPPPFKGELAGKQKDAADDDPAQKLSAEENEVLEGKARMRFQLAEETMLCHKMLTLIEYVQARRRAAIDAGRIGEDVCGYDWRLDVVSARDAFAAFAKSPEGDAIFEAGQIGDPLGEGDEIRGMCERKRCKPHGGWQKLLALGIKHHIKVLAAEAADVAEEERMLREAAVERNRRKQAEKNWVEVVG</sequence>
<dbReference type="Gene3D" id="3.30.40.10">
    <property type="entry name" value="Zinc/RING finger domain, C3HC4 (zinc finger)"/>
    <property type="match status" value="1"/>
</dbReference>
<dbReference type="PROSITE" id="PS01359">
    <property type="entry name" value="ZF_PHD_1"/>
    <property type="match status" value="1"/>
</dbReference>
<organism evidence="9 10">
    <name type="scientific">Stachybotrys elegans</name>
    <dbReference type="NCBI Taxonomy" id="80388"/>
    <lineage>
        <taxon>Eukaryota</taxon>
        <taxon>Fungi</taxon>
        <taxon>Dikarya</taxon>
        <taxon>Ascomycota</taxon>
        <taxon>Pezizomycotina</taxon>
        <taxon>Sordariomycetes</taxon>
        <taxon>Hypocreomycetidae</taxon>
        <taxon>Hypocreales</taxon>
        <taxon>Stachybotryaceae</taxon>
        <taxon>Stachybotrys</taxon>
    </lineage>
</organism>
<dbReference type="InterPro" id="IPR001965">
    <property type="entry name" value="Znf_PHD"/>
</dbReference>
<feature type="compositionally biased region" description="Basic residues" evidence="7">
    <location>
        <begin position="67"/>
        <end position="81"/>
    </location>
</feature>
<comment type="subcellular location">
    <subcellularLocation>
        <location evidence="1">Nucleus</location>
    </subcellularLocation>
</comment>
<dbReference type="InterPro" id="IPR037869">
    <property type="entry name" value="Spp1/CFP1"/>
</dbReference>
<evidence type="ECO:0000259" key="8">
    <source>
        <dbReference type="PROSITE" id="PS50016"/>
    </source>
</evidence>
<name>A0A8K0SQT9_9HYPO</name>
<dbReference type="GO" id="GO:0045893">
    <property type="term" value="P:positive regulation of DNA-templated transcription"/>
    <property type="evidence" value="ECO:0007669"/>
    <property type="project" value="TreeGrafter"/>
</dbReference>
<gene>
    <name evidence="9" type="ORF">B0I35DRAFT_260607</name>
</gene>
<dbReference type="GO" id="GO:0008270">
    <property type="term" value="F:zinc ion binding"/>
    <property type="evidence" value="ECO:0007669"/>
    <property type="project" value="UniProtKB-KW"/>
</dbReference>
<dbReference type="PANTHER" id="PTHR46174">
    <property type="entry name" value="CXXC-TYPE ZINC FINGER PROTEIN 1"/>
    <property type="match status" value="1"/>
</dbReference>
<comment type="caution">
    <text evidence="9">The sequence shown here is derived from an EMBL/GenBank/DDBJ whole genome shotgun (WGS) entry which is preliminary data.</text>
</comment>
<evidence type="ECO:0000256" key="4">
    <source>
        <dbReference type="ARBA" id="ARBA00022833"/>
    </source>
</evidence>
<evidence type="ECO:0000256" key="1">
    <source>
        <dbReference type="ARBA" id="ARBA00004123"/>
    </source>
</evidence>
<evidence type="ECO:0000256" key="6">
    <source>
        <dbReference type="PROSITE-ProRule" id="PRU00146"/>
    </source>
</evidence>
<dbReference type="PROSITE" id="PS50016">
    <property type="entry name" value="ZF_PHD_2"/>
    <property type="match status" value="1"/>
</dbReference>
<reference evidence="9" key="1">
    <citation type="journal article" date="2021" name="Nat. Commun.">
        <title>Genetic determinants of endophytism in the Arabidopsis root mycobiome.</title>
        <authorList>
            <person name="Mesny F."/>
            <person name="Miyauchi S."/>
            <person name="Thiergart T."/>
            <person name="Pickel B."/>
            <person name="Atanasova L."/>
            <person name="Karlsson M."/>
            <person name="Huettel B."/>
            <person name="Barry K.W."/>
            <person name="Haridas S."/>
            <person name="Chen C."/>
            <person name="Bauer D."/>
            <person name="Andreopoulos W."/>
            <person name="Pangilinan J."/>
            <person name="LaButti K."/>
            <person name="Riley R."/>
            <person name="Lipzen A."/>
            <person name="Clum A."/>
            <person name="Drula E."/>
            <person name="Henrissat B."/>
            <person name="Kohler A."/>
            <person name="Grigoriev I.V."/>
            <person name="Martin F.M."/>
            <person name="Hacquard S."/>
        </authorList>
    </citation>
    <scope>NUCLEOTIDE SEQUENCE</scope>
    <source>
        <strain evidence="9">MPI-CAGE-CH-0235</strain>
    </source>
</reference>
<keyword evidence="4" id="KW-0862">Zinc</keyword>
<evidence type="ECO:0000256" key="3">
    <source>
        <dbReference type="ARBA" id="ARBA00022771"/>
    </source>
</evidence>
<dbReference type="GO" id="GO:0048188">
    <property type="term" value="C:Set1C/COMPASS complex"/>
    <property type="evidence" value="ECO:0007669"/>
    <property type="project" value="InterPro"/>
</dbReference>
<evidence type="ECO:0000256" key="2">
    <source>
        <dbReference type="ARBA" id="ARBA00022723"/>
    </source>
</evidence>
<proteinExistence type="predicted"/>
<dbReference type="InterPro" id="IPR019786">
    <property type="entry name" value="Zinc_finger_PHD-type_CS"/>
</dbReference>
<feature type="compositionally biased region" description="Basic and acidic residues" evidence="7">
    <location>
        <begin position="10"/>
        <end position="25"/>
    </location>
</feature>
<dbReference type="OrthoDB" id="436852at2759"/>
<dbReference type="Pfam" id="PF00628">
    <property type="entry name" value="PHD"/>
    <property type="match status" value="1"/>
</dbReference>
<keyword evidence="2" id="KW-0479">Metal-binding</keyword>
<dbReference type="EMBL" id="JAGPNK010000008">
    <property type="protein sequence ID" value="KAH7316662.1"/>
    <property type="molecule type" value="Genomic_DNA"/>
</dbReference>
<dbReference type="PANTHER" id="PTHR46174:SF1">
    <property type="entry name" value="CXXC-TYPE ZINC FINGER PROTEIN 1"/>
    <property type="match status" value="1"/>
</dbReference>
<dbReference type="InterPro" id="IPR019787">
    <property type="entry name" value="Znf_PHD-finger"/>
</dbReference>
<feature type="compositionally biased region" description="Low complexity" evidence="7">
    <location>
        <begin position="45"/>
        <end position="66"/>
    </location>
</feature>
<evidence type="ECO:0000256" key="7">
    <source>
        <dbReference type="SAM" id="MobiDB-lite"/>
    </source>
</evidence>
<evidence type="ECO:0000313" key="9">
    <source>
        <dbReference type="EMBL" id="KAH7316662.1"/>
    </source>
</evidence>
<evidence type="ECO:0000256" key="5">
    <source>
        <dbReference type="ARBA" id="ARBA00023242"/>
    </source>
</evidence>
<dbReference type="InterPro" id="IPR011011">
    <property type="entry name" value="Znf_FYVE_PHD"/>
</dbReference>
<protein>
    <recommendedName>
        <fullName evidence="8">PHD-type domain-containing protein</fullName>
    </recommendedName>
</protein>
<dbReference type="SUPFAM" id="SSF57903">
    <property type="entry name" value="FYVE/PHD zinc finger"/>
    <property type="match status" value="1"/>
</dbReference>
<dbReference type="SMART" id="SM00249">
    <property type="entry name" value="PHD"/>
    <property type="match status" value="1"/>
</dbReference>
<dbReference type="CDD" id="cd15552">
    <property type="entry name" value="PHD_PHF3_like"/>
    <property type="match status" value="1"/>
</dbReference>
<feature type="region of interest" description="Disordered" evidence="7">
    <location>
        <begin position="1"/>
        <end position="112"/>
    </location>
</feature>
<dbReference type="Proteomes" id="UP000813444">
    <property type="component" value="Unassembled WGS sequence"/>
</dbReference>
<keyword evidence="3 6" id="KW-0863">Zinc-finger</keyword>
<evidence type="ECO:0000313" key="10">
    <source>
        <dbReference type="Proteomes" id="UP000813444"/>
    </source>
</evidence>
<dbReference type="InterPro" id="IPR013083">
    <property type="entry name" value="Znf_RING/FYVE/PHD"/>
</dbReference>
<dbReference type="AlphaFoldDB" id="A0A8K0SQT9"/>
<accession>A0A8K0SQT9</accession>
<keyword evidence="10" id="KW-1185">Reference proteome</keyword>
<feature type="domain" description="PHD-type" evidence="8">
    <location>
        <begin position="115"/>
        <end position="166"/>
    </location>
</feature>
<feature type="compositionally biased region" description="Low complexity" evidence="7">
    <location>
        <begin position="97"/>
        <end position="106"/>
    </location>
</feature>
<keyword evidence="5" id="KW-0539">Nucleus</keyword>